<protein>
    <recommendedName>
        <fullName evidence="5">Transmembrane protein</fullName>
    </recommendedName>
</protein>
<comment type="caution">
    <text evidence="3">The sequence shown here is derived from an EMBL/GenBank/DDBJ whole genome shotgun (WGS) entry which is preliminary data.</text>
</comment>
<evidence type="ECO:0008006" key="5">
    <source>
        <dbReference type="Google" id="ProtNLM"/>
    </source>
</evidence>
<keyword evidence="2" id="KW-0732">Signal</keyword>
<sequence length="93" mass="10183">MGRLKMSVLTLFFVISFLVLTQNLEYVTATRPIHGSPITQKPPSTRLKVIKSSPSISAGFKINRYKKTETEAFRPTAPGRSPGAGHEEPPGSQ</sequence>
<name>A0AAW1K8S6_SAPOF</name>
<evidence type="ECO:0000313" key="3">
    <source>
        <dbReference type="EMBL" id="KAK9716049.1"/>
    </source>
</evidence>
<dbReference type="EMBL" id="JBDFQZ010000006">
    <property type="protein sequence ID" value="KAK9716049.1"/>
    <property type="molecule type" value="Genomic_DNA"/>
</dbReference>
<evidence type="ECO:0000256" key="2">
    <source>
        <dbReference type="SAM" id="SignalP"/>
    </source>
</evidence>
<proteinExistence type="predicted"/>
<feature type="signal peptide" evidence="2">
    <location>
        <begin position="1"/>
        <end position="29"/>
    </location>
</feature>
<feature type="region of interest" description="Disordered" evidence="1">
    <location>
        <begin position="67"/>
        <end position="93"/>
    </location>
</feature>
<accession>A0AAW1K8S6</accession>
<evidence type="ECO:0000256" key="1">
    <source>
        <dbReference type="SAM" id="MobiDB-lite"/>
    </source>
</evidence>
<feature type="chain" id="PRO_5043912245" description="Transmembrane protein" evidence="2">
    <location>
        <begin position="30"/>
        <end position="93"/>
    </location>
</feature>
<dbReference type="Proteomes" id="UP001443914">
    <property type="component" value="Unassembled WGS sequence"/>
</dbReference>
<keyword evidence="4" id="KW-1185">Reference proteome</keyword>
<gene>
    <name evidence="3" type="ORF">RND81_06G208100</name>
</gene>
<evidence type="ECO:0000313" key="4">
    <source>
        <dbReference type="Proteomes" id="UP001443914"/>
    </source>
</evidence>
<dbReference type="AlphaFoldDB" id="A0AAW1K8S6"/>
<reference evidence="3" key="1">
    <citation type="submission" date="2024-03" db="EMBL/GenBank/DDBJ databases">
        <title>WGS assembly of Saponaria officinalis var. Norfolk2.</title>
        <authorList>
            <person name="Jenkins J."/>
            <person name="Shu S."/>
            <person name="Grimwood J."/>
            <person name="Barry K."/>
            <person name="Goodstein D."/>
            <person name="Schmutz J."/>
            <person name="Leebens-Mack J."/>
            <person name="Osbourn A."/>
        </authorList>
    </citation>
    <scope>NUCLEOTIDE SEQUENCE [LARGE SCALE GENOMIC DNA]</scope>
    <source>
        <strain evidence="3">JIC</strain>
    </source>
</reference>
<organism evidence="3 4">
    <name type="scientific">Saponaria officinalis</name>
    <name type="common">Common soapwort</name>
    <name type="synonym">Lychnis saponaria</name>
    <dbReference type="NCBI Taxonomy" id="3572"/>
    <lineage>
        <taxon>Eukaryota</taxon>
        <taxon>Viridiplantae</taxon>
        <taxon>Streptophyta</taxon>
        <taxon>Embryophyta</taxon>
        <taxon>Tracheophyta</taxon>
        <taxon>Spermatophyta</taxon>
        <taxon>Magnoliopsida</taxon>
        <taxon>eudicotyledons</taxon>
        <taxon>Gunneridae</taxon>
        <taxon>Pentapetalae</taxon>
        <taxon>Caryophyllales</taxon>
        <taxon>Caryophyllaceae</taxon>
        <taxon>Caryophylleae</taxon>
        <taxon>Saponaria</taxon>
    </lineage>
</organism>